<dbReference type="InterPro" id="IPR032710">
    <property type="entry name" value="NTF2-like_dom_sf"/>
</dbReference>
<dbReference type="KEGG" id="sphc:CVN68_10085"/>
<accession>A0A2K8MEK1</accession>
<evidence type="ECO:0000313" key="3">
    <source>
        <dbReference type="EMBL" id="ATY32283.1"/>
    </source>
</evidence>
<feature type="domain" description="DUF4440" evidence="2">
    <location>
        <begin position="194"/>
        <end position="306"/>
    </location>
</feature>
<feature type="domain" description="DUF4440" evidence="2">
    <location>
        <begin position="46"/>
        <end position="153"/>
    </location>
</feature>
<name>A0A2K8MEK1_9SPHN</name>
<protein>
    <recommendedName>
        <fullName evidence="2">DUF4440 domain-containing protein</fullName>
    </recommendedName>
</protein>
<feature type="chain" id="PRO_5014603447" description="DUF4440 domain-containing protein" evidence="1">
    <location>
        <begin position="33"/>
        <end position="318"/>
    </location>
</feature>
<proteinExistence type="predicted"/>
<reference evidence="3 4" key="1">
    <citation type="submission" date="2017-11" db="EMBL/GenBank/DDBJ databases">
        <title>Complete genome sequence of Sphingomonas sp. Strain Cra20, a psychrotolerant potential plant growth promoting rhizobacteria.</title>
        <authorList>
            <person name="Luo Y."/>
        </authorList>
    </citation>
    <scope>NUCLEOTIDE SEQUENCE [LARGE SCALE GENOMIC DNA]</scope>
    <source>
        <strain evidence="3 4">Cra20</strain>
    </source>
</reference>
<keyword evidence="1" id="KW-0732">Signal</keyword>
<dbReference type="InterPro" id="IPR027843">
    <property type="entry name" value="DUF4440"/>
</dbReference>
<gene>
    <name evidence="3" type="ORF">CVN68_10085</name>
</gene>
<keyword evidence="4" id="KW-1185">Reference proteome</keyword>
<dbReference type="EMBL" id="CP024923">
    <property type="protein sequence ID" value="ATY32283.1"/>
    <property type="molecule type" value="Genomic_DNA"/>
</dbReference>
<feature type="signal peptide" evidence="1">
    <location>
        <begin position="1"/>
        <end position="32"/>
    </location>
</feature>
<dbReference type="AlphaFoldDB" id="A0A2K8MEK1"/>
<dbReference type="SUPFAM" id="SSF54427">
    <property type="entry name" value="NTF2-like"/>
    <property type="match status" value="2"/>
</dbReference>
<dbReference type="Gene3D" id="3.10.450.50">
    <property type="match status" value="2"/>
</dbReference>
<evidence type="ECO:0000256" key="1">
    <source>
        <dbReference type="SAM" id="SignalP"/>
    </source>
</evidence>
<dbReference type="Pfam" id="PF14534">
    <property type="entry name" value="DUF4440"/>
    <property type="match status" value="2"/>
</dbReference>
<dbReference type="Proteomes" id="UP000229081">
    <property type="component" value="Chromosome"/>
</dbReference>
<sequence>MDSGAGYTGRPVMYRYAVLGLLLAMASSPPSAARAPTALLDAHHKVAAAHQALRAALLGGDPVALASRYADDAISMPEYQPALPGRASVLAYWLAIAPRLRLTEYAPVTEEVIDLGGKILETGSFTLRWRAAGGEERSETGKFANLWVRGPGGLLLKADVRGFHRRLDDAASFHVALPDRPAPAPADTPLARELAALARASAEAVRTYDAEARIAQYAPDAIFMPFADTPKRGIAAIRAHLMPYVEGGRGVVFDEVRVWNVGHEDLGDHVIEYGKFYVASHQGAQHYQTSGGGLRLWKRGSDGKLRIYRQIATHDHRD</sequence>
<evidence type="ECO:0000313" key="4">
    <source>
        <dbReference type="Proteomes" id="UP000229081"/>
    </source>
</evidence>
<organism evidence="3 4">
    <name type="scientific">Sphingomonas psychrotolerans</name>
    <dbReference type="NCBI Taxonomy" id="1327635"/>
    <lineage>
        <taxon>Bacteria</taxon>
        <taxon>Pseudomonadati</taxon>
        <taxon>Pseudomonadota</taxon>
        <taxon>Alphaproteobacteria</taxon>
        <taxon>Sphingomonadales</taxon>
        <taxon>Sphingomonadaceae</taxon>
        <taxon>Sphingomonas</taxon>
    </lineage>
</organism>
<evidence type="ECO:0000259" key="2">
    <source>
        <dbReference type="Pfam" id="PF14534"/>
    </source>
</evidence>